<sequence>MVETKNQLCPYATVQEYCYKTCVYLHGDSYDMCGLQVMHTMDSAQRSQHIKTCIEAHEKHMEVSFAVQCSKDIVCGICMEVVYGKANPSKDYFGILSNCNHT</sequence>
<dbReference type="EMBL" id="JH005861">
    <property type="protein sequence ID" value="EGW13592.1"/>
    <property type="molecule type" value="Genomic_DNA"/>
</dbReference>
<dbReference type="GO" id="GO:0000209">
    <property type="term" value="P:protein polyubiquitination"/>
    <property type="evidence" value="ECO:0007669"/>
    <property type="project" value="InterPro"/>
</dbReference>
<reference evidence="5" key="1">
    <citation type="journal article" date="2011" name="Nat. Biotechnol.">
        <title>The genomic sequence of the Chinese hamster ovary (CHO)-K1 cell line.</title>
        <authorList>
            <person name="Xu X."/>
            <person name="Nagarajan H."/>
            <person name="Lewis N.E."/>
            <person name="Pan S."/>
            <person name="Cai Z."/>
            <person name="Liu X."/>
            <person name="Chen W."/>
            <person name="Xie M."/>
            <person name="Wang W."/>
            <person name="Hammond S."/>
            <person name="Andersen M.R."/>
            <person name="Neff N."/>
            <person name="Passarelli B."/>
            <person name="Koh W."/>
            <person name="Fan H.C."/>
            <person name="Wang J."/>
            <person name="Gui Y."/>
            <person name="Lee K.H."/>
            <person name="Betenbaugh M.J."/>
            <person name="Quake S.R."/>
            <person name="Famili I."/>
            <person name="Palsson B.O."/>
            <person name="Wang J."/>
        </authorList>
    </citation>
    <scope>NUCLEOTIDE SEQUENCE [LARGE SCALE GENOMIC DNA]</scope>
    <source>
        <strain evidence="5">CHO K1 cell line</strain>
    </source>
</reference>
<proteinExistence type="predicted"/>
<dbReference type="PANTHER" id="PTHR11224:SF37">
    <property type="entry name" value="E3 UBIQUITIN-PROTEIN LIGASE MAKORIN-1"/>
    <property type="match status" value="1"/>
</dbReference>
<protein>
    <submittedName>
        <fullName evidence="4">E3 ubiquitin-protein ligase makorin-1</fullName>
    </submittedName>
</protein>
<dbReference type="InterPro" id="IPR045072">
    <property type="entry name" value="MKRN-like"/>
</dbReference>
<name>G3INE4_CRIGR</name>
<dbReference type="GO" id="GO:0008270">
    <property type="term" value="F:zinc ion binding"/>
    <property type="evidence" value="ECO:0007669"/>
    <property type="project" value="UniProtKB-KW"/>
</dbReference>
<gene>
    <name evidence="4" type="ORF">I79_025461</name>
</gene>
<evidence type="ECO:0000256" key="1">
    <source>
        <dbReference type="ARBA" id="ARBA00022723"/>
    </source>
</evidence>
<organism evidence="4 5">
    <name type="scientific">Cricetulus griseus</name>
    <name type="common">Chinese hamster</name>
    <name type="synonym">Cricetulus barabensis griseus</name>
    <dbReference type="NCBI Taxonomy" id="10029"/>
    <lineage>
        <taxon>Eukaryota</taxon>
        <taxon>Metazoa</taxon>
        <taxon>Chordata</taxon>
        <taxon>Craniata</taxon>
        <taxon>Vertebrata</taxon>
        <taxon>Euteleostomi</taxon>
        <taxon>Mammalia</taxon>
        <taxon>Eutheria</taxon>
        <taxon>Euarchontoglires</taxon>
        <taxon>Glires</taxon>
        <taxon>Rodentia</taxon>
        <taxon>Myomorpha</taxon>
        <taxon>Muroidea</taxon>
        <taxon>Cricetidae</taxon>
        <taxon>Cricetinae</taxon>
        <taxon>Cricetulus</taxon>
    </lineage>
</organism>
<evidence type="ECO:0000256" key="3">
    <source>
        <dbReference type="ARBA" id="ARBA00022833"/>
    </source>
</evidence>
<dbReference type="AlphaFoldDB" id="G3INE4"/>
<evidence type="ECO:0000313" key="4">
    <source>
        <dbReference type="EMBL" id="EGW13592.1"/>
    </source>
</evidence>
<keyword evidence="2" id="KW-0863">Zinc-finger</keyword>
<evidence type="ECO:0000256" key="2">
    <source>
        <dbReference type="ARBA" id="ARBA00022771"/>
    </source>
</evidence>
<dbReference type="GO" id="GO:0061630">
    <property type="term" value="F:ubiquitin protein ligase activity"/>
    <property type="evidence" value="ECO:0007669"/>
    <property type="project" value="InterPro"/>
</dbReference>
<dbReference type="InParanoid" id="G3INE4"/>
<evidence type="ECO:0000313" key="5">
    <source>
        <dbReference type="Proteomes" id="UP000001075"/>
    </source>
</evidence>
<accession>G3INE4</accession>
<dbReference type="Proteomes" id="UP000001075">
    <property type="component" value="Unassembled WGS sequence"/>
</dbReference>
<dbReference type="STRING" id="10029.G3INE4"/>
<keyword evidence="3" id="KW-0862">Zinc</keyword>
<dbReference type="PANTHER" id="PTHR11224">
    <property type="entry name" value="MAKORIN-RELATED"/>
    <property type="match status" value="1"/>
</dbReference>
<keyword evidence="1" id="KW-0479">Metal-binding</keyword>